<dbReference type="AlphaFoldDB" id="A0A6G1IH77"/>
<dbReference type="InterPro" id="IPR015422">
    <property type="entry name" value="PyrdxlP-dep_Trfase_small"/>
</dbReference>
<gene>
    <name evidence="7" type="ORF">K458DRAFT_447112</name>
</gene>
<dbReference type="Pfam" id="PF00155">
    <property type="entry name" value="Aminotran_1_2"/>
    <property type="match status" value="1"/>
</dbReference>
<keyword evidence="3" id="KW-0032">Aminotransferase</keyword>
<evidence type="ECO:0000256" key="2">
    <source>
        <dbReference type="ARBA" id="ARBA00007441"/>
    </source>
</evidence>
<dbReference type="InterPro" id="IPR015421">
    <property type="entry name" value="PyrdxlP-dep_Trfase_major"/>
</dbReference>
<dbReference type="SUPFAM" id="SSF53383">
    <property type="entry name" value="PLP-dependent transferases"/>
    <property type="match status" value="1"/>
</dbReference>
<dbReference type="OrthoDB" id="7042322at2759"/>
<keyword evidence="4" id="KW-0808">Transferase</keyword>
<comment type="cofactor">
    <cofactor evidence="1">
        <name>pyridoxal 5'-phosphate</name>
        <dbReference type="ChEBI" id="CHEBI:597326"/>
    </cofactor>
</comment>
<keyword evidence="5" id="KW-0663">Pyridoxal phosphate</keyword>
<proteinExistence type="inferred from homology"/>
<comment type="similarity">
    <text evidence="2">Belongs to the class-I pyridoxal-phosphate-dependent aminotransferase family.</text>
</comment>
<dbReference type="GO" id="GO:0006520">
    <property type="term" value="P:amino acid metabolic process"/>
    <property type="evidence" value="ECO:0007669"/>
    <property type="project" value="TreeGrafter"/>
</dbReference>
<accession>A0A6G1IH77</accession>
<feature type="domain" description="Aminotransferase class I/classII large" evidence="6">
    <location>
        <begin position="75"/>
        <end position="418"/>
    </location>
</feature>
<dbReference type="PANTHER" id="PTHR43795">
    <property type="entry name" value="BIFUNCTIONAL ASPARTATE AMINOTRANSFERASE AND GLUTAMATE/ASPARTATE-PREPHENATE AMINOTRANSFERASE-RELATED"/>
    <property type="match status" value="1"/>
</dbReference>
<dbReference type="CDD" id="cd00609">
    <property type="entry name" value="AAT_like"/>
    <property type="match status" value="1"/>
</dbReference>
<sequence>MSTPAEAKPTHNLSKRGWANVEAIMPKIKGAVSERMSKTTSNIDLSTAENWLVRPELLEICRNAIAEKLGPRQLSYPRGFSGDPDLLDAFCGLLNKYFAPHKAVEPGHLATAPGAMAAIDTLLFNICEAGDGVIIPGPYWNGFDFGVSVRAAVTPFVATVPSLASVFNEEAFITSLEQAYKTAECPIKALMLTNPHNPLSLCYSRSLLEACAQFCQRYNIHFICDEVYALSVFQSPDLPEAKPFVSALSLNLEKLGVEPSRVHVVWSMSKDFGQSGVRMGLSISQSNQEMAVACALAAQMQISTLTSTFVTSLLTSPSLDDLIRLNATRLAGAYATITTFFKESNIPYVPCNAGLYVFAKIAPNAMAWEDETAVITKLKEAGVLVSSGKAYHGPEGEKGWARVGFAVETKELDEAIERMRAVFREAQVGVRKEITGSICMDEPVKTGMKRRMSLMDDKIIGGEQELGKRARVC</sequence>
<dbReference type="Gene3D" id="3.90.1150.10">
    <property type="entry name" value="Aspartate Aminotransferase, domain 1"/>
    <property type="match status" value="1"/>
</dbReference>
<keyword evidence="8" id="KW-1185">Reference proteome</keyword>
<evidence type="ECO:0000259" key="6">
    <source>
        <dbReference type="Pfam" id="PF00155"/>
    </source>
</evidence>
<dbReference type="InterPro" id="IPR004839">
    <property type="entry name" value="Aminotransferase_I/II_large"/>
</dbReference>
<dbReference type="EMBL" id="MU005624">
    <property type="protein sequence ID" value="KAF2677301.1"/>
    <property type="molecule type" value="Genomic_DNA"/>
</dbReference>
<evidence type="ECO:0000256" key="1">
    <source>
        <dbReference type="ARBA" id="ARBA00001933"/>
    </source>
</evidence>
<dbReference type="PRINTS" id="PR00753">
    <property type="entry name" value="ACCSYNTHASE"/>
</dbReference>
<evidence type="ECO:0000313" key="8">
    <source>
        <dbReference type="Proteomes" id="UP000799291"/>
    </source>
</evidence>
<dbReference type="InterPro" id="IPR015424">
    <property type="entry name" value="PyrdxlP-dep_Trfase"/>
</dbReference>
<dbReference type="PANTHER" id="PTHR43795:SF32">
    <property type="entry name" value="AMINOTRANSFERASE GLII-RELATED"/>
    <property type="match status" value="1"/>
</dbReference>
<evidence type="ECO:0000256" key="4">
    <source>
        <dbReference type="ARBA" id="ARBA00022679"/>
    </source>
</evidence>
<dbReference type="Proteomes" id="UP000799291">
    <property type="component" value="Unassembled WGS sequence"/>
</dbReference>
<evidence type="ECO:0000313" key="7">
    <source>
        <dbReference type="EMBL" id="KAF2677301.1"/>
    </source>
</evidence>
<name>A0A6G1IH77_9PLEO</name>
<reference evidence="7" key="1">
    <citation type="journal article" date="2020" name="Stud. Mycol.">
        <title>101 Dothideomycetes genomes: a test case for predicting lifestyles and emergence of pathogens.</title>
        <authorList>
            <person name="Haridas S."/>
            <person name="Albert R."/>
            <person name="Binder M."/>
            <person name="Bloem J."/>
            <person name="Labutti K."/>
            <person name="Salamov A."/>
            <person name="Andreopoulos B."/>
            <person name="Baker S."/>
            <person name="Barry K."/>
            <person name="Bills G."/>
            <person name="Bluhm B."/>
            <person name="Cannon C."/>
            <person name="Castanera R."/>
            <person name="Culley D."/>
            <person name="Daum C."/>
            <person name="Ezra D."/>
            <person name="Gonzalez J."/>
            <person name="Henrissat B."/>
            <person name="Kuo A."/>
            <person name="Liang C."/>
            <person name="Lipzen A."/>
            <person name="Lutzoni F."/>
            <person name="Magnuson J."/>
            <person name="Mondo S."/>
            <person name="Nolan M."/>
            <person name="Ohm R."/>
            <person name="Pangilinan J."/>
            <person name="Park H.-J."/>
            <person name="Ramirez L."/>
            <person name="Alfaro M."/>
            <person name="Sun H."/>
            <person name="Tritt A."/>
            <person name="Yoshinaga Y."/>
            <person name="Zwiers L.-H."/>
            <person name="Turgeon B."/>
            <person name="Goodwin S."/>
            <person name="Spatafora J."/>
            <person name="Crous P."/>
            <person name="Grigoriev I."/>
        </authorList>
    </citation>
    <scope>NUCLEOTIDE SEQUENCE</scope>
    <source>
        <strain evidence="7">CBS 122367</strain>
    </source>
</reference>
<evidence type="ECO:0000256" key="5">
    <source>
        <dbReference type="ARBA" id="ARBA00022898"/>
    </source>
</evidence>
<protein>
    <submittedName>
        <fullName evidence="7">1-aminocyclopropane-1-carboxylate synthase 7</fullName>
    </submittedName>
</protein>
<dbReference type="Gene3D" id="3.40.640.10">
    <property type="entry name" value="Type I PLP-dependent aspartate aminotransferase-like (Major domain)"/>
    <property type="match status" value="1"/>
</dbReference>
<organism evidence="7 8">
    <name type="scientific">Lentithecium fluviatile CBS 122367</name>
    <dbReference type="NCBI Taxonomy" id="1168545"/>
    <lineage>
        <taxon>Eukaryota</taxon>
        <taxon>Fungi</taxon>
        <taxon>Dikarya</taxon>
        <taxon>Ascomycota</taxon>
        <taxon>Pezizomycotina</taxon>
        <taxon>Dothideomycetes</taxon>
        <taxon>Pleosporomycetidae</taxon>
        <taxon>Pleosporales</taxon>
        <taxon>Massarineae</taxon>
        <taxon>Lentitheciaceae</taxon>
        <taxon>Lentithecium</taxon>
    </lineage>
</organism>
<evidence type="ECO:0000256" key="3">
    <source>
        <dbReference type="ARBA" id="ARBA00022576"/>
    </source>
</evidence>
<dbReference type="GO" id="GO:0008483">
    <property type="term" value="F:transaminase activity"/>
    <property type="evidence" value="ECO:0007669"/>
    <property type="project" value="UniProtKB-KW"/>
</dbReference>
<dbReference type="InterPro" id="IPR050478">
    <property type="entry name" value="Ethylene_sulfur-biosynth"/>
</dbReference>
<dbReference type="GO" id="GO:0030170">
    <property type="term" value="F:pyridoxal phosphate binding"/>
    <property type="evidence" value="ECO:0007669"/>
    <property type="project" value="InterPro"/>
</dbReference>